<dbReference type="RefSeq" id="WP_160681693.1">
    <property type="nucleotide sequence ID" value="NZ_WTYW01000001.1"/>
</dbReference>
<evidence type="ECO:0000256" key="2">
    <source>
        <dbReference type="ARBA" id="ARBA00029447"/>
    </source>
</evidence>
<dbReference type="GO" id="GO:0004888">
    <property type="term" value="F:transmembrane signaling receptor activity"/>
    <property type="evidence" value="ECO:0007669"/>
    <property type="project" value="InterPro"/>
</dbReference>
<sequence>MLAGLGHYRGCADILDLVDTLSSHVTGFAAAMEQVKRCSSDTEELADRTNILALNANIEAMRAGEAGRTFAVVANEVKSLAGQTRSATSEIGAVIDNLSHEAGKVIERIEIGAEVSSAAKSSVDSINTTIVDVVAIVEEVDQQNEQITRSTSTISGHVYRVRDVLDKFADKAEESERNLEMAHDHVGNLELTAC</sequence>
<evidence type="ECO:0000259" key="4">
    <source>
        <dbReference type="PROSITE" id="PS50111"/>
    </source>
</evidence>
<dbReference type="Gene3D" id="1.10.287.950">
    <property type="entry name" value="Methyl-accepting chemotaxis protein"/>
    <property type="match status" value="1"/>
</dbReference>
<dbReference type="PROSITE" id="PS50111">
    <property type="entry name" value="CHEMOTAXIS_TRANSDUC_2"/>
    <property type="match status" value="1"/>
</dbReference>
<comment type="caution">
    <text evidence="5">The sequence shown here is derived from an EMBL/GenBank/DDBJ whole genome shotgun (WGS) entry which is preliminary data.</text>
</comment>
<keyword evidence="6" id="KW-1185">Reference proteome</keyword>
<comment type="similarity">
    <text evidence="2">Belongs to the methyl-accepting chemotaxis (MCP) protein family.</text>
</comment>
<dbReference type="GO" id="GO:0006935">
    <property type="term" value="P:chemotaxis"/>
    <property type="evidence" value="ECO:0007669"/>
    <property type="project" value="InterPro"/>
</dbReference>
<dbReference type="InterPro" id="IPR004090">
    <property type="entry name" value="Chemotax_Me-accpt_rcpt"/>
</dbReference>
<evidence type="ECO:0000313" key="5">
    <source>
        <dbReference type="EMBL" id="MXO85281.1"/>
    </source>
</evidence>
<dbReference type="InterPro" id="IPR004089">
    <property type="entry name" value="MCPsignal_dom"/>
</dbReference>
<dbReference type="Proteomes" id="UP000433104">
    <property type="component" value="Unassembled WGS sequence"/>
</dbReference>
<protein>
    <recommendedName>
        <fullName evidence="4">Methyl-accepting transducer domain-containing protein</fullName>
    </recommendedName>
</protein>
<dbReference type="PANTHER" id="PTHR32089">
    <property type="entry name" value="METHYL-ACCEPTING CHEMOTAXIS PROTEIN MCPB"/>
    <property type="match status" value="1"/>
</dbReference>
<dbReference type="AlphaFoldDB" id="A0A844Z9M2"/>
<dbReference type="SMART" id="SM00283">
    <property type="entry name" value="MA"/>
    <property type="match status" value="1"/>
</dbReference>
<evidence type="ECO:0000256" key="1">
    <source>
        <dbReference type="ARBA" id="ARBA00023224"/>
    </source>
</evidence>
<gene>
    <name evidence="5" type="ORF">GRI38_04490</name>
</gene>
<accession>A0A844Z9M2</accession>
<dbReference type="GO" id="GO:0016020">
    <property type="term" value="C:membrane"/>
    <property type="evidence" value="ECO:0007669"/>
    <property type="project" value="InterPro"/>
</dbReference>
<dbReference type="EMBL" id="WTYW01000001">
    <property type="protein sequence ID" value="MXO85281.1"/>
    <property type="molecule type" value="Genomic_DNA"/>
</dbReference>
<reference evidence="5 6" key="1">
    <citation type="submission" date="2019-12" db="EMBL/GenBank/DDBJ databases">
        <title>Genomic-based taxomic classification of the family Erythrobacteraceae.</title>
        <authorList>
            <person name="Xu L."/>
        </authorList>
    </citation>
    <scope>NUCLEOTIDE SEQUENCE [LARGE SCALE GENOMIC DNA]</scope>
    <source>
        <strain evidence="5 6">MCCC 1A09962</strain>
    </source>
</reference>
<dbReference type="PANTHER" id="PTHR32089:SF112">
    <property type="entry name" value="LYSOZYME-LIKE PROTEIN-RELATED"/>
    <property type="match status" value="1"/>
</dbReference>
<keyword evidence="1 3" id="KW-0807">Transducer</keyword>
<proteinExistence type="inferred from homology"/>
<feature type="domain" description="Methyl-accepting transducer" evidence="4">
    <location>
        <begin position="1"/>
        <end position="169"/>
    </location>
</feature>
<organism evidence="5 6">
    <name type="scientific">Parapontixanthobacter aurantiacus</name>
    <dbReference type="NCBI Taxonomy" id="1463599"/>
    <lineage>
        <taxon>Bacteria</taxon>
        <taxon>Pseudomonadati</taxon>
        <taxon>Pseudomonadota</taxon>
        <taxon>Alphaproteobacteria</taxon>
        <taxon>Sphingomonadales</taxon>
        <taxon>Erythrobacteraceae</taxon>
        <taxon>Parapontixanthobacter</taxon>
    </lineage>
</organism>
<name>A0A844Z9M2_9SPHN</name>
<dbReference type="SUPFAM" id="SSF58104">
    <property type="entry name" value="Methyl-accepting chemotaxis protein (MCP) signaling domain"/>
    <property type="match status" value="1"/>
</dbReference>
<dbReference type="OrthoDB" id="5292010at2"/>
<dbReference type="GO" id="GO:0007165">
    <property type="term" value="P:signal transduction"/>
    <property type="evidence" value="ECO:0007669"/>
    <property type="project" value="UniProtKB-KW"/>
</dbReference>
<evidence type="ECO:0000313" key="6">
    <source>
        <dbReference type="Proteomes" id="UP000433104"/>
    </source>
</evidence>
<evidence type="ECO:0000256" key="3">
    <source>
        <dbReference type="PROSITE-ProRule" id="PRU00284"/>
    </source>
</evidence>
<dbReference type="Pfam" id="PF00015">
    <property type="entry name" value="MCPsignal"/>
    <property type="match status" value="1"/>
</dbReference>
<dbReference type="PRINTS" id="PR00260">
    <property type="entry name" value="CHEMTRNSDUCR"/>
</dbReference>